<evidence type="ECO:0000313" key="2">
    <source>
        <dbReference type="Proteomes" id="UP001601288"/>
    </source>
</evidence>
<accession>A0ABW6LET6</accession>
<sequence>MVNDAVEDPQADQPAEPRLSDVGLIGALARLLSDHQKKVVKPVVDAPKVPLIKGYVEGGQSDLIIRVGDDVIGRYKVNLAQPKVVVDEDNEAALNEYADSHGGIEVIIRRNPTWEASLLTYAKYDEDTGQIIDTRNGEVVRGLKYEKGGDPTGNLTWTWEQGEVGKKRLMRLYQEGALNDLLKEKPELMAGPRPTAEDAQH</sequence>
<keyword evidence="2" id="KW-1185">Reference proteome</keyword>
<dbReference type="EMBL" id="JBIAFP010000008">
    <property type="protein sequence ID" value="MFE9226077.1"/>
    <property type="molecule type" value="Genomic_DNA"/>
</dbReference>
<evidence type="ECO:0000313" key="1">
    <source>
        <dbReference type="EMBL" id="MFE9226077.1"/>
    </source>
</evidence>
<protein>
    <submittedName>
        <fullName evidence="1">Uncharacterized protein</fullName>
    </submittedName>
</protein>
<dbReference type="RefSeq" id="WP_358278866.1">
    <property type="nucleotide sequence ID" value="NZ_JBEYGJ010000003.1"/>
</dbReference>
<gene>
    <name evidence="1" type="ORF">ACFYM3_15850</name>
</gene>
<comment type="caution">
    <text evidence="1">The sequence shown here is derived from an EMBL/GenBank/DDBJ whole genome shotgun (WGS) entry which is preliminary data.</text>
</comment>
<proteinExistence type="predicted"/>
<organism evidence="1 2">
    <name type="scientific">Streptomyces massasporeus</name>
    <dbReference type="NCBI Taxonomy" id="67324"/>
    <lineage>
        <taxon>Bacteria</taxon>
        <taxon>Bacillati</taxon>
        <taxon>Actinomycetota</taxon>
        <taxon>Actinomycetes</taxon>
        <taxon>Kitasatosporales</taxon>
        <taxon>Streptomycetaceae</taxon>
        <taxon>Streptomyces</taxon>
    </lineage>
</organism>
<name>A0ABW6LET6_9ACTN</name>
<reference evidence="1 2" key="1">
    <citation type="submission" date="2024-10" db="EMBL/GenBank/DDBJ databases">
        <title>The Natural Products Discovery Center: Release of the First 8490 Sequenced Strains for Exploring Actinobacteria Biosynthetic Diversity.</title>
        <authorList>
            <person name="Kalkreuter E."/>
            <person name="Kautsar S.A."/>
            <person name="Yang D."/>
            <person name="Bader C.D."/>
            <person name="Teijaro C.N."/>
            <person name="Fluegel L."/>
            <person name="Davis C.M."/>
            <person name="Simpson J.R."/>
            <person name="Lauterbach L."/>
            <person name="Steele A.D."/>
            <person name="Gui C."/>
            <person name="Meng S."/>
            <person name="Li G."/>
            <person name="Viehrig K."/>
            <person name="Ye F."/>
            <person name="Su P."/>
            <person name="Kiefer A.F."/>
            <person name="Nichols A."/>
            <person name="Cepeda A.J."/>
            <person name="Yan W."/>
            <person name="Fan B."/>
            <person name="Jiang Y."/>
            <person name="Adhikari A."/>
            <person name="Zheng C.-J."/>
            <person name="Schuster L."/>
            <person name="Cowan T.M."/>
            <person name="Smanski M.J."/>
            <person name="Chevrette M.G."/>
            <person name="De Carvalho L.P.S."/>
            <person name="Shen B."/>
        </authorList>
    </citation>
    <scope>NUCLEOTIDE SEQUENCE [LARGE SCALE GENOMIC DNA]</scope>
    <source>
        <strain evidence="1 2">NPDC007066</strain>
    </source>
</reference>
<dbReference type="Proteomes" id="UP001601288">
    <property type="component" value="Unassembled WGS sequence"/>
</dbReference>